<evidence type="ECO:0000313" key="1">
    <source>
        <dbReference type="EMBL" id="CAD9076855.1"/>
    </source>
</evidence>
<name>A0A7S1KMM2_9EUKA</name>
<dbReference type="EMBL" id="HBGD01000110">
    <property type="protein sequence ID" value="CAD9076855.1"/>
    <property type="molecule type" value="Transcribed_RNA"/>
</dbReference>
<gene>
    <name evidence="1" type="ORF">PCOS0759_LOCUS86</name>
</gene>
<dbReference type="AlphaFoldDB" id="A0A7S1KMM2"/>
<organism evidence="1">
    <name type="scientific">Percolomonas cosmopolitus</name>
    <dbReference type="NCBI Taxonomy" id="63605"/>
    <lineage>
        <taxon>Eukaryota</taxon>
        <taxon>Discoba</taxon>
        <taxon>Heterolobosea</taxon>
        <taxon>Tetramitia</taxon>
        <taxon>Eutetramitia</taxon>
        <taxon>Percolomonadidae</taxon>
        <taxon>Percolomonas</taxon>
    </lineage>
</organism>
<proteinExistence type="predicted"/>
<accession>A0A7S1KMM2</accession>
<sequence>MNNDNMFIAAHFATGPPPPAKEMVFKSFLKRDPENQRVTVVGESTVQTYRSISDAPKASLIGIYDPDTKLVHFQKAASVTMSHAEVKSTEYMNRFNSLRSMILDRKKMDMRARNITTKLAYGDRRAKGRVKESIFGLKPHRDMNPFKKNSKGVNGNLDVYPQLPFSLPSVNPHAMTPEKVYPYDKIFYKVVPILRRINHAQEDWADGFEEMPSWLKSLMKSYPQAKKKMQNITVYRQLLVFLGMLYTFKRLVAGRNGQNIAFTEQNTFGDEVHVWTLTGSEMLSKLLADSGAHEKGYAANMHVPTKYVRRYFVRLLIAALYLSRNITGAWRIENVQELCADSGMSLDDVKMIAFCNGLRAHKDINDCFWFDTKFNLIFKQEMVGGKDSGLPVKIKAQDIM</sequence>
<protein>
    <submittedName>
        <fullName evidence="1">Uncharacterized protein</fullName>
    </submittedName>
</protein>
<reference evidence="1" key="1">
    <citation type="submission" date="2021-01" db="EMBL/GenBank/DDBJ databases">
        <authorList>
            <person name="Corre E."/>
            <person name="Pelletier E."/>
            <person name="Niang G."/>
            <person name="Scheremetjew M."/>
            <person name="Finn R."/>
            <person name="Kale V."/>
            <person name="Holt S."/>
            <person name="Cochrane G."/>
            <person name="Meng A."/>
            <person name="Brown T."/>
            <person name="Cohen L."/>
        </authorList>
    </citation>
    <scope>NUCLEOTIDE SEQUENCE</scope>
    <source>
        <strain evidence="1">WS</strain>
    </source>
</reference>